<reference evidence="3" key="2">
    <citation type="submission" date="2022-07" db="EMBL/GenBank/DDBJ databases">
        <authorList>
            <person name="Goncalves M.F.M."/>
            <person name="Hilario S."/>
            <person name="Van De Peer Y."/>
            <person name="Esteves A.C."/>
            <person name="Alves A."/>
        </authorList>
    </citation>
    <scope>NUCLEOTIDE SEQUENCE</scope>
    <source>
        <strain evidence="3">MUM 19.33</strain>
    </source>
</reference>
<dbReference type="PANTHER" id="PTHR38121:SF4">
    <property type="entry name" value="GH16 DOMAIN-CONTAINING PROTEIN-RELATED"/>
    <property type="match status" value="1"/>
</dbReference>
<evidence type="ECO:0000259" key="2">
    <source>
        <dbReference type="PROSITE" id="PS51762"/>
    </source>
</evidence>
<dbReference type="CDD" id="cd00413">
    <property type="entry name" value="Glyco_hydrolase_16"/>
    <property type="match status" value="1"/>
</dbReference>
<dbReference type="EMBL" id="JAGIXG020000017">
    <property type="protein sequence ID" value="KAI6781917.1"/>
    <property type="molecule type" value="Genomic_DNA"/>
</dbReference>
<dbReference type="GO" id="GO:0004553">
    <property type="term" value="F:hydrolase activity, hydrolyzing O-glycosyl compounds"/>
    <property type="evidence" value="ECO:0007669"/>
    <property type="project" value="InterPro"/>
</dbReference>
<protein>
    <recommendedName>
        <fullName evidence="2">GH16 domain-containing protein</fullName>
    </recommendedName>
</protein>
<dbReference type="InterPro" id="IPR000757">
    <property type="entry name" value="Beta-glucanase-like"/>
</dbReference>
<reference evidence="3" key="1">
    <citation type="journal article" date="2021" name="J Fungi (Basel)">
        <title>Genomic and Metabolomic Analyses of the Marine Fungus Emericellopsis cladophorae: Insights into Saltwater Adaptability Mechanisms and Its Biosynthetic Potential.</title>
        <authorList>
            <person name="Goncalves M.F.M."/>
            <person name="Hilario S."/>
            <person name="Van de Peer Y."/>
            <person name="Esteves A.C."/>
            <person name="Alves A."/>
        </authorList>
    </citation>
    <scope>NUCLEOTIDE SEQUENCE</scope>
    <source>
        <strain evidence="3">MUM 19.33</strain>
    </source>
</reference>
<dbReference type="Gene3D" id="2.60.120.200">
    <property type="match status" value="1"/>
</dbReference>
<comment type="caution">
    <text evidence="3">The sequence shown here is derived from an EMBL/GenBank/DDBJ whole genome shotgun (WGS) entry which is preliminary data.</text>
</comment>
<name>A0A9P9Y1S1_9HYPO</name>
<evidence type="ECO:0000256" key="1">
    <source>
        <dbReference type="SAM" id="SignalP"/>
    </source>
</evidence>
<dbReference type="AlphaFoldDB" id="A0A9P9Y1S1"/>
<evidence type="ECO:0000313" key="4">
    <source>
        <dbReference type="Proteomes" id="UP001055219"/>
    </source>
</evidence>
<dbReference type="RefSeq" id="XP_051362773.1">
    <property type="nucleotide sequence ID" value="XM_051505867.1"/>
</dbReference>
<organism evidence="3 4">
    <name type="scientific">Emericellopsis cladophorae</name>
    <dbReference type="NCBI Taxonomy" id="2686198"/>
    <lineage>
        <taxon>Eukaryota</taxon>
        <taxon>Fungi</taxon>
        <taxon>Dikarya</taxon>
        <taxon>Ascomycota</taxon>
        <taxon>Pezizomycotina</taxon>
        <taxon>Sordariomycetes</taxon>
        <taxon>Hypocreomycetidae</taxon>
        <taxon>Hypocreales</taxon>
        <taxon>Bionectriaceae</taxon>
        <taxon>Emericellopsis</taxon>
    </lineage>
</organism>
<dbReference type="Pfam" id="PF00722">
    <property type="entry name" value="Glyco_hydro_16"/>
    <property type="match status" value="1"/>
</dbReference>
<dbReference type="GO" id="GO:0005975">
    <property type="term" value="P:carbohydrate metabolic process"/>
    <property type="evidence" value="ECO:0007669"/>
    <property type="project" value="InterPro"/>
</dbReference>
<feature type="domain" description="GH16" evidence="2">
    <location>
        <begin position="51"/>
        <end position="301"/>
    </location>
</feature>
<gene>
    <name evidence="3" type="ORF">J7T54_005127</name>
</gene>
<proteinExistence type="predicted"/>
<dbReference type="PANTHER" id="PTHR38121">
    <property type="entry name" value="GH16 DOMAIN-CONTAINING PROTEIN"/>
    <property type="match status" value="1"/>
</dbReference>
<accession>A0A9P9Y1S1</accession>
<dbReference type="SUPFAM" id="SSF49899">
    <property type="entry name" value="Concanavalin A-like lectins/glucanases"/>
    <property type="match status" value="1"/>
</dbReference>
<feature type="signal peptide" evidence="1">
    <location>
        <begin position="1"/>
        <end position="20"/>
    </location>
</feature>
<keyword evidence="1" id="KW-0732">Signal</keyword>
<dbReference type="OrthoDB" id="4388755at2759"/>
<dbReference type="InterPro" id="IPR013320">
    <property type="entry name" value="ConA-like_dom_sf"/>
</dbReference>
<keyword evidence="4" id="KW-1185">Reference proteome</keyword>
<dbReference type="PROSITE" id="PS51762">
    <property type="entry name" value="GH16_2"/>
    <property type="match status" value="1"/>
</dbReference>
<sequence>MSVSNLILGSLLAMAAPAAAQNCDCYLIDGQYPTYFRNYGFWDFRSMSQYASSSPPPVPDTLEGQGQAPFTNEYLDYASNQFTEFWSPMNWMAGSEEFPMPNSYNNLYFENDPEGETDTYLTMRTARKPGFQTVAEFESNDYYDHASMRMRARTRGSPGACTAMFTYREYDYDVREDAQETDIEVLTNDPTNKIRYTNQPSWVYNDDGEIESVPGASNEVIIDEPWDEWADHRLDWTPGRTTWYLNGDETFSMTFQVPKDPSRIVFNAWSNGDPGWTGLMPVGGAAYQHIQWIELAYNVVDAGSCSNVCNVDGGEPGNPQRM</sequence>
<feature type="chain" id="PRO_5040246392" description="GH16 domain-containing protein" evidence="1">
    <location>
        <begin position="21"/>
        <end position="322"/>
    </location>
</feature>
<dbReference type="Proteomes" id="UP001055219">
    <property type="component" value="Unassembled WGS sequence"/>
</dbReference>
<dbReference type="GeneID" id="75831613"/>
<evidence type="ECO:0000313" key="3">
    <source>
        <dbReference type="EMBL" id="KAI6781917.1"/>
    </source>
</evidence>